<dbReference type="Gene3D" id="2.170.130.10">
    <property type="entry name" value="TonB-dependent receptor, plug domain"/>
    <property type="match status" value="1"/>
</dbReference>
<dbReference type="PANTHER" id="PTHR32552:SF68">
    <property type="entry name" value="FERRICHROME OUTER MEMBRANE TRANSPORTER_PHAGE RECEPTOR"/>
    <property type="match status" value="1"/>
</dbReference>
<evidence type="ECO:0000256" key="9">
    <source>
        <dbReference type="ARBA" id="ARBA00023065"/>
    </source>
</evidence>
<evidence type="ECO:0000256" key="11">
    <source>
        <dbReference type="ARBA" id="ARBA00023136"/>
    </source>
</evidence>
<dbReference type="EMBL" id="JBHSNG010000022">
    <property type="protein sequence ID" value="MFC5582666.1"/>
    <property type="molecule type" value="Genomic_DNA"/>
</dbReference>
<keyword evidence="13 14" id="KW-0998">Cell outer membrane</keyword>
<evidence type="ECO:0000256" key="7">
    <source>
        <dbReference type="ARBA" id="ARBA00022729"/>
    </source>
</evidence>
<dbReference type="InterPro" id="IPR000531">
    <property type="entry name" value="Beta-barrel_TonB"/>
</dbReference>
<gene>
    <name evidence="18" type="ORF">ACFPPB_16220</name>
</gene>
<keyword evidence="4 14" id="KW-1134">Transmembrane beta strand</keyword>
<dbReference type="InterPro" id="IPR037066">
    <property type="entry name" value="Plug_dom_sf"/>
</dbReference>
<dbReference type="NCBIfam" id="TIGR01783">
    <property type="entry name" value="TonB-siderophor"/>
    <property type="match status" value="1"/>
</dbReference>
<evidence type="ECO:0000259" key="17">
    <source>
        <dbReference type="Pfam" id="PF07715"/>
    </source>
</evidence>
<keyword evidence="3 14" id="KW-0813">Transport</keyword>
<evidence type="ECO:0000256" key="8">
    <source>
        <dbReference type="ARBA" id="ARBA00023004"/>
    </source>
</evidence>
<keyword evidence="10 15" id="KW-0798">TonB box</keyword>
<keyword evidence="11 14" id="KW-0472">Membrane</keyword>
<feature type="domain" description="TonB-dependent receptor plug" evidence="17">
    <location>
        <begin position="28"/>
        <end position="127"/>
    </location>
</feature>
<evidence type="ECO:0000256" key="2">
    <source>
        <dbReference type="ARBA" id="ARBA00009810"/>
    </source>
</evidence>
<dbReference type="Pfam" id="PF00593">
    <property type="entry name" value="TonB_dep_Rec_b-barrel"/>
    <property type="match status" value="1"/>
</dbReference>
<accession>A0ABW0T260</accession>
<evidence type="ECO:0000256" key="14">
    <source>
        <dbReference type="PROSITE-ProRule" id="PRU01360"/>
    </source>
</evidence>
<evidence type="ECO:0000313" key="18">
    <source>
        <dbReference type="EMBL" id="MFC5582666.1"/>
    </source>
</evidence>
<dbReference type="InterPro" id="IPR010105">
    <property type="entry name" value="TonB_sidphr_rcpt"/>
</dbReference>
<dbReference type="RefSeq" id="WP_377328966.1">
    <property type="nucleotide sequence ID" value="NZ_JBHSNG010000022.1"/>
</dbReference>
<dbReference type="InterPro" id="IPR039426">
    <property type="entry name" value="TonB-dep_rcpt-like"/>
</dbReference>
<evidence type="ECO:0000256" key="13">
    <source>
        <dbReference type="ARBA" id="ARBA00023237"/>
    </source>
</evidence>
<evidence type="ECO:0000256" key="6">
    <source>
        <dbReference type="ARBA" id="ARBA00022692"/>
    </source>
</evidence>
<keyword evidence="5" id="KW-0410">Iron transport</keyword>
<proteinExistence type="inferred from homology"/>
<evidence type="ECO:0000256" key="1">
    <source>
        <dbReference type="ARBA" id="ARBA00004571"/>
    </source>
</evidence>
<comment type="subcellular location">
    <subcellularLocation>
        <location evidence="1 14">Cell outer membrane</location>
        <topology evidence="1 14">Multi-pass membrane protein</topology>
    </subcellularLocation>
</comment>
<comment type="similarity">
    <text evidence="2 14 15">Belongs to the TonB-dependent receptor family.</text>
</comment>
<evidence type="ECO:0000313" key="19">
    <source>
        <dbReference type="Proteomes" id="UP001596111"/>
    </source>
</evidence>
<keyword evidence="7" id="KW-0732">Signal</keyword>
<keyword evidence="19" id="KW-1185">Reference proteome</keyword>
<reference evidence="19" key="1">
    <citation type="journal article" date="2019" name="Int. J. Syst. Evol. Microbiol.">
        <title>The Global Catalogue of Microorganisms (GCM) 10K type strain sequencing project: providing services to taxonomists for standard genome sequencing and annotation.</title>
        <authorList>
            <consortium name="The Broad Institute Genomics Platform"/>
            <consortium name="The Broad Institute Genome Sequencing Center for Infectious Disease"/>
            <person name="Wu L."/>
            <person name="Ma J."/>
        </authorList>
    </citation>
    <scope>NUCLEOTIDE SEQUENCE [LARGE SCALE GENOMIC DNA]</scope>
    <source>
        <strain evidence="19">CGMCC 1.13587</strain>
    </source>
</reference>
<dbReference type="PROSITE" id="PS52016">
    <property type="entry name" value="TONB_DEPENDENT_REC_3"/>
    <property type="match status" value="1"/>
</dbReference>
<dbReference type="Proteomes" id="UP001596111">
    <property type="component" value="Unassembled WGS sequence"/>
</dbReference>
<evidence type="ECO:0000256" key="10">
    <source>
        <dbReference type="ARBA" id="ARBA00023077"/>
    </source>
</evidence>
<protein>
    <submittedName>
        <fullName evidence="18">TonB-dependent siderophore receptor</fullName>
    </submittedName>
</protein>
<dbReference type="CDD" id="cd01347">
    <property type="entry name" value="ligand_gated_channel"/>
    <property type="match status" value="1"/>
</dbReference>
<dbReference type="PANTHER" id="PTHR32552">
    <property type="entry name" value="FERRICHROME IRON RECEPTOR-RELATED"/>
    <property type="match status" value="1"/>
</dbReference>
<name>A0ABW0T260_9GAMM</name>
<evidence type="ECO:0000256" key="3">
    <source>
        <dbReference type="ARBA" id="ARBA00022448"/>
    </source>
</evidence>
<feature type="domain" description="TonB-dependent receptor-like beta-barrel" evidence="16">
    <location>
        <begin position="210"/>
        <end position="671"/>
    </location>
</feature>
<keyword evidence="6 14" id="KW-0812">Transmembrane</keyword>
<evidence type="ECO:0000256" key="4">
    <source>
        <dbReference type="ARBA" id="ARBA00022452"/>
    </source>
</evidence>
<evidence type="ECO:0000256" key="12">
    <source>
        <dbReference type="ARBA" id="ARBA00023170"/>
    </source>
</evidence>
<dbReference type="Gene3D" id="2.40.170.20">
    <property type="entry name" value="TonB-dependent receptor, beta-barrel domain"/>
    <property type="match status" value="1"/>
</dbReference>
<evidence type="ECO:0000259" key="16">
    <source>
        <dbReference type="Pfam" id="PF00593"/>
    </source>
</evidence>
<sequence>MTQLKSIKVTSPFIAKAGHSALKMDVQARDTPFSISTYTGSFIHAIEAAQVNTLYPYMTGVQAAGNTGDDLVFRGFTSSVNDQNSVLVDGLPGLATRFGSPVTIGISQIDVVRGPASVLNGEEQPGGFVNLVTKKPEADPLYEFSASGTTYDGSGIGVTDKLGGDFAADLTGPLGHSDRLLYRLVLDDANGNTFRNNSYSHSVYFAPSLTWNISDATSLTAQYVFQRLKYSYDTELVAPNNNIALVAPITTRYQQPNDEEHEYGSVLTLLFNHQFDNGMSWNLNTRDVWHTDDAHGYDVASILNNLQDVGLRARGQLNKRRYDYLDTNLHMPFDTFGIQHNMVVGLTEGRDVATLDRTQFYNAPTFGPKALIMSIYDPIYGLTPALSSLPLYAPGSASLLTDRLTTTYSFGTYFADVMTLSSQWKATLGLRYSHDRQAIEELRVAGVPSSSKPGSKVLPMAGLIYQPSEHWSHYISYSTSYVPPSANAIDIHGVNNFVPTTASQVELGSKANFMQGRLTGTLAVFRIDEKNLLSSFKCASYGTCYTQVGKARSQGAELEVNARPLPNWQLTAGYAFTAAQIVASTIPAQVDTRLPNAPEHSSHLWSRYDFSSASLQGLGFGVGVIRSGERAGITPTAFNQPVLQLPAYTRVDAALYYNRDQYALTLKVENLFNKIYYQSSSSNLAILPGNPRLITLSARFYFE</sequence>
<keyword evidence="8" id="KW-0408">Iron</keyword>
<dbReference type="InterPro" id="IPR012910">
    <property type="entry name" value="Plug_dom"/>
</dbReference>
<dbReference type="SUPFAM" id="SSF56935">
    <property type="entry name" value="Porins"/>
    <property type="match status" value="1"/>
</dbReference>
<organism evidence="18 19">
    <name type="scientific">Rhodanobacter terrae</name>
    <dbReference type="NCBI Taxonomy" id="418647"/>
    <lineage>
        <taxon>Bacteria</taxon>
        <taxon>Pseudomonadati</taxon>
        <taxon>Pseudomonadota</taxon>
        <taxon>Gammaproteobacteria</taxon>
        <taxon>Lysobacterales</taxon>
        <taxon>Rhodanobacteraceae</taxon>
        <taxon>Rhodanobacter</taxon>
    </lineage>
</organism>
<dbReference type="InterPro" id="IPR036942">
    <property type="entry name" value="Beta-barrel_TonB_sf"/>
</dbReference>
<keyword evidence="9" id="KW-0406">Ion transport</keyword>
<comment type="caution">
    <text evidence="18">The sequence shown here is derived from an EMBL/GenBank/DDBJ whole genome shotgun (WGS) entry which is preliminary data.</text>
</comment>
<dbReference type="Pfam" id="PF07715">
    <property type="entry name" value="Plug"/>
    <property type="match status" value="1"/>
</dbReference>
<evidence type="ECO:0000256" key="15">
    <source>
        <dbReference type="RuleBase" id="RU003357"/>
    </source>
</evidence>
<evidence type="ECO:0000256" key="5">
    <source>
        <dbReference type="ARBA" id="ARBA00022496"/>
    </source>
</evidence>
<keyword evidence="12 18" id="KW-0675">Receptor</keyword>